<evidence type="ECO:0000313" key="5">
    <source>
        <dbReference type="EMBL" id="KAL2063647.1"/>
    </source>
</evidence>
<comment type="caution">
    <text evidence="5">The sequence shown here is derived from an EMBL/GenBank/DDBJ whole genome shotgun (WGS) entry which is preliminary data.</text>
</comment>
<gene>
    <name evidence="5" type="ORF">VTL71DRAFT_5452</name>
</gene>
<dbReference type="PANTHER" id="PTHR37534">
    <property type="entry name" value="TRANSCRIPTIONAL ACTIVATOR PROTEIN UGA3"/>
    <property type="match status" value="1"/>
</dbReference>
<keyword evidence="2" id="KW-0539">Nucleus</keyword>
<dbReference type="InterPro" id="IPR021858">
    <property type="entry name" value="Fun_TF"/>
</dbReference>
<dbReference type="Pfam" id="PF00172">
    <property type="entry name" value="Zn_clus"/>
    <property type="match status" value="1"/>
</dbReference>
<evidence type="ECO:0000256" key="2">
    <source>
        <dbReference type="ARBA" id="ARBA00023242"/>
    </source>
</evidence>
<comment type="subcellular location">
    <subcellularLocation>
        <location evidence="1">Nucleus</location>
    </subcellularLocation>
</comment>
<dbReference type="Pfam" id="PF11951">
    <property type="entry name" value="Fungal_trans_2"/>
    <property type="match status" value="1"/>
</dbReference>
<dbReference type="PANTHER" id="PTHR37534:SF26">
    <property type="entry name" value="TRANSCRIPTION FACTOR, PUTATIVE-RELATED"/>
    <property type="match status" value="1"/>
</dbReference>
<dbReference type="SMART" id="SM00066">
    <property type="entry name" value="GAL4"/>
    <property type="match status" value="1"/>
</dbReference>
<evidence type="ECO:0000256" key="1">
    <source>
        <dbReference type="ARBA" id="ARBA00004123"/>
    </source>
</evidence>
<dbReference type="SUPFAM" id="SSF57701">
    <property type="entry name" value="Zn2/Cys6 DNA-binding domain"/>
    <property type="match status" value="1"/>
</dbReference>
<reference evidence="5 6" key="1">
    <citation type="journal article" date="2024" name="Commun. Biol.">
        <title>Comparative genomic analysis of thermophilic fungi reveals convergent evolutionary adaptations and gene losses.</title>
        <authorList>
            <person name="Steindorff A.S."/>
            <person name="Aguilar-Pontes M.V."/>
            <person name="Robinson A.J."/>
            <person name="Andreopoulos B."/>
            <person name="LaButti K."/>
            <person name="Kuo A."/>
            <person name="Mondo S."/>
            <person name="Riley R."/>
            <person name="Otillar R."/>
            <person name="Haridas S."/>
            <person name="Lipzen A."/>
            <person name="Grimwood J."/>
            <person name="Schmutz J."/>
            <person name="Clum A."/>
            <person name="Reid I.D."/>
            <person name="Moisan M.C."/>
            <person name="Butler G."/>
            <person name="Nguyen T.T.M."/>
            <person name="Dewar K."/>
            <person name="Conant G."/>
            <person name="Drula E."/>
            <person name="Henrissat B."/>
            <person name="Hansel C."/>
            <person name="Singer S."/>
            <person name="Hutchinson M.I."/>
            <person name="de Vries R.P."/>
            <person name="Natvig D.O."/>
            <person name="Powell A.J."/>
            <person name="Tsang A."/>
            <person name="Grigoriev I.V."/>
        </authorList>
    </citation>
    <scope>NUCLEOTIDE SEQUENCE [LARGE SCALE GENOMIC DNA]</scope>
    <source>
        <strain evidence="5 6">CBS 494.80</strain>
    </source>
</reference>
<dbReference type="InterPro" id="IPR001138">
    <property type="entry name" value="Zn2Cys6_DnaBD"/>
</dbReference>
<name>A0ABR4C274_9HELO</name>
<keyword evidence="6" id="KW-1185">Reference proteome</keyword>
<proteinExistence type="predicted"/>
<sequence>MDYQVQNDFHPQQCGSVSTKKPSLSKSDLNFQPTIRDNNLLRFKEARSLNGCWTCRARRKKCDESPLSCRNCSDLSLNCDGYGPKPSWFDGGSLEKAKALKIKHIVKQTVKRRARGLSESVSSRKESCAQTPHSVPSSFSSTSFLYDEQFVQGGIIYSPDTEQCSFTSWDYPSHLMPGSNYDIYGAEESTVEFTTMGCAPTAKVQDEQPQEGLPSDHLPDHRVLPVLESVLTNMQTLTEPSVGLEVDTGMDSLQEIGNPYFGSTLYHVNRTDEEDVSNPIKNTKNQSTSTMNDQSLGLNRLIMLRSSGDIGSHEATLLMHYLDQVFYLHFPFYASSARSDSRGWLLNLLIEDRTIYFATLAVSRLHRSAKYPTRTSQNIGNSQTNARLDYYVYALSQLQHLLAEADTWTGSEGILRRMKALTCILQFVFLEVFSNSSGNWSFHLKAADALLPSLVETRTKYLALGSPDDSERELQDQGYLSHDDHLVIEFLLGAFTWLDIIAQISIRAKPSLQFDTQVVLENCNIKLEYLFGCQNWALLLILEASKLDDWKRESEKNRTLSVAELVRRGTKIETEINQGLAILNSHRPSQRQIDSSIATEAQILVVTECFALTALTYIHVVVSGPHPDLPELQDSVSRGMGVLKTLADQKLLSRVVWPVCVIGCMVSESTQELFRTLVAAEDVADTAVGTFSRAIEIIEHCWKKRHDEAGNTEWFSAMRSVGQHILLL</sequence>
<evidence type="ECO:0000313" key="6">
    <source>
        <dbReference type="Proteomes" id="UP001595075"/>
    </source>
</evidence>
<evidence type="ECO:0000259" key="4">
    <source>
        <dbReference type="PROSITE" id="PS50048"/>
    </source>
</evidence>
<accession>A0ABR4C274</accession>
<feature type="domain" description="Zn(2)-C6 fungal-type" evidence="4">
    <location>
        <begin position="51"/>
        <end position="79"/>
    </location>
</feature>
<organism evidence="5 6">
    <name type="scientific">Oculimacula yallundae</name>
    <dbReference type="NCBI Taxonomy" id="86028"/>
    <lineage>
        <taxon>Eukaryota</taxon>
        <taxon>Fungi</taxon>
        <taxon>Dikarya</taxon>
        <taxon>Ascomycota</taxon>
        <taxon>Pezizomycotina</taxon>
        <taxon>Leotiomycetes</taxon>
        <taxon>Helotiales</taxon>
        <taxon>Ploettnerulaceae</taxon>
        <taxon>Oculimacula</taxon>
    </lineage>
</organism>
<dbReference type="Gene3D" id="4.10.240.10">
    <property type="entry name" value="Zn(2)-C6 fungal-type DNA-binding domain"/>
    <property type="match status" value="1"/>
</dbReference>
<dbReference type="CDD" id="cd00067">
    <property type="entry name" value="GAL4"/>
    <property type="match status" value="1"/>
</dbReference>
<dbReference type="InterPro" id="IPR036864">
    <property type="entry name" value="Zn2-C6_fun-type_DNA-bd_sf"/>
</dbReference>
<dbReference type="PROSITE" id="PS50048">
    <property type="entry name" value="ZN2_CY6_FUNGAL_2"/>
    <property type="match status" value="1"/>
</dbReference>
<evidence type="ECO:0000256" key="3">
    <source>
        <dbReference type="SAM" id="MobiDB-lite"/>
    </source>
</evidence>
<protein>
    <recommendedName>
        <fullName evidence="4">Zn(2)-C6 fungal-type domain-containing protein</fullName>
    </recommendedName>
</protein>
<dbReference type="PROSITE" id="PS00463">
    <property type="entry name" value="ZN2_CY6_FUNGAL_1"/>
    <property type="match status" value="1"/>
</dbReference>
<feature type="region of interest" description="Disordered" evidence="3">
    <location>
        <begin position="1"/>
        <end position="29"/>
    </location>
</feature>
<dbReference type="Proteomes" id="UP001595075">
    <property type="component" value="Unassembled WGS sequence"/>
</dbReference>
<dbReference type="EMBL" id="JAZHXI010000015">
    <property type="protein sequence ID" value="KAL2063647.1"/>
    <property type="molecule type" value="Genomic_DNA"/>
</dbReference>